<evidence type="ECO:0000256" key="6">
    <source>
        <dbReference type="ARBA" id="ARBA00026176"/>
    </source>
</evidence>
<evidence type="ECO:0000256" key="4">
    <source>
        <dbReference type="ARBA" id="ARBA00023284"/>
    </source>
</evidence>
<dbReference type="FunFam" id="3.40.30.10:FF:000011">
    <property type="entry name" value="Peroxiredoxin PRX1"/>
    <property type="match status" value="1"/>
</dbReference>
<keyword evidence="12" id="KW-1185">Reference proteome</keyword>
<dbReference type="GO" id="GO:0045454">
    <property type="term" value="P:cell redox homeostasis"/>
    <property type="evidence" value="ECO:0007669"/>
    <property type="project" value="TreeGrafter"/>
</dbReference>
<dbReference type="Proteomes" id="UP000050640">
    <property type="component" value="Unplaced"/>
</dbReference>
<dbReference type="InterPro" id="IPR019479">
    <property type="entry name" value="Peroxiredoxin_C"/>
</dbReference>
<dbReference type="InterPro" id="IPR024706">
    <property type="entry name" value="Peroxiredoxin_AhpC-typ"/>
</dbReference>
<organism evidence="12 13">
    <name type="scientific">Elaeophora elaphi</name>
    <dbReference type="NCBI Taxonomy" id="1147741"/>
    <lineage>
        <taxon>Eukaryota</taxon>
        <taxon>Metazoa</taxon>
        <taxon>Ecdysozoa</taxon>
        <taxon>Nematoda</taxon>
        <taxon>Chromadorea</taxon>
        <taxon>Rhabditida</taxon>
        <taxon>Spirurina</taxon>
        <taxon>Spiruromorpha</taxon>
        <taxon>Filarioidea</taxon>
        <taxon>Onchocercidae</taxon>
        <taxon>Elaeophora</taxon>
    </lineage>
</organism>
<evidence type="ECO:0000313" key="12">
    <source>
        <dbReference type="Proteomes" id="UP000050640"/>
    </source>
</evidence>
<protein>
    <recommendedName>
        <fullName evidence="6">1-Cys peroxiredoxin</fullName>
    </recommendedName>
</protein>
<dbReference type="InterPro" id="IPR045020">
    <property type="entry name" value="PRX_1cys"/>
</dbReference>
<dbReference type="FunFam" id="3.30.1020.10:FF:000001">
    <property type="entry name" value="1-Cys peroxiredoxin"/>
    <property type="match status" value="1"/>
</dbReference>
<evidence type="ECO:0000256" key="7">
    <source>
        <dbReference type="ARBA" id="ARBA00037420"/>
    </source>
</evidence>
<evidence type="ECO:0000313" key="13">
    <source>
        <dbReference type="WBParaSite" id="EEL_0000610801-mRNA-1"/>
    </source>
</evidence>
<dbReference type="GO" id="GO:0005739">
    <property type="term" value="C:mitochondrion"/>
    <property type="evidence" value="ECO:0007669"/>
    <property type="project" value="TreeGrafter"/>
</dbReference>
<comment type="catalytic activity">
    <reaction evidence="8">
        <text>a hydroperoxide + [protein]-dithiol = [protein]-disulfide + an alcohol + H2O</text>
        <dbReference type="Rhea" id="RHEA:10008"/>
        <dbReference type="Rhea" id="RHEA-COMP:10593"/>
        <dbReference type="Rhea" id="RHEA-COMP:10594"/>
        <dbReference type="ChEBI" id="CHEBI:15377"/>
        <dbReference type="ChEBI" id="CHEBI:29950"/>
        <dbReference type="ChEBI" id="CHEBI:30879"/>
        <dbReference type="ChEBI" id="CHEBI:35924"/>
        <dbReference type="ChEBI" id="CHEBI:50058"/>
    </reaction>
</comment>
<dbReference type="GO" id="GO:0051920">
    <property type="term" value="F:peroxiredoxin activity"/>
    <property type="evidence" value="ECO:0007669"/>
    <property type="project" value="InterPro"/>
</dbReference>
<dbReference type="PIRSF" id="PIRSF000239">
    <property type="entry name" value="AHPC"/>
    <property type="match status" value="1"/>
</dbReference>
<dbReference type="Pfam" id="PF10417">
    <property type="entry name" value="1-cysPrx_C"/>
    <property type="match status" value="1"/>
</dbReference>
<proteinExistence type="inferred from homology"/>
<evidence type="ECO:0000256" key="2">
    <source>
        <dbReference type="ARBA" id="ARBA00022862"/>
    </source>
</evidence>
<accession>A0A0R3RVH2</accession>
<dbReference type="CDD" id="cd03016">
    <property type="entry name" value="PRX_1cys"/>
    <property type="match status" value="1"/>
</dbReference>
<dbReference type="AlphaFoldDB" id="A0A0R3RVH2"/>
<dbReference type="Gene3D" id="3.30.1020.10">
    <property type="entry name" value="Antioxidant, Horf6, Chain A, domain2"/>
    <property type="match status" value="1"/>
</dbReference>
<keyword evidence="2 9" id="KW-0049">Antioxidant</keyword>
<evidence type="ECO:0000256" key="8">
    <source>
        <dbReference type="ARBA" id="ARBA00051132"/>
    </source>
</evidence>
<evidence type="ECO:0000259" key="11">
    <source>
        <dbReference type="PROSITE" id="PS51352"/>
    </source>
</evidence>
<dbReference type="Pfam" id="PF00578">
    <property type="entry name" value="AhpC-TSA"/>
    <property type="match status" value="1"/>
</dbReference>
<evidence type="ECO:0000256" key="10">
    <source>
        <dbReference type="PIRSR" id="PIRSR000239-1"/>
    </source>
</evidence>
<dbReference type="GO" id="GO:0005829">
    <property type="term" value="C:cytosol"/>
    <property type="evidence" value="ECO:0007669"/>
    <property type="project" value="TreeGrafter"/>
</dbReference>
<evidence type="ECO:0000256" key="9">
    <source>
        <dbReference type="PIRNR" id="PIRNR000239"/>
    </source>
</evidence>
<feature type="active site" description="Cysteine sulfenic acid (-SOH) intermediate; for peroxidase activity" evidence="10">
    <location>
        <position position="49"/>
    </location>
</feature>
<comment type="similarity">
    <text evidence="5">Belongs to the peroxiredoxin family. Prx6 subfamily.</text>
</comment>
<evidence type="ECO:0000256" key="5">
    <source>
        <dbReference type="ARBA" id="ARBA00025719"/>
    </source>
</evidence>
<dbReference type="InterPro" id="IPR013766">
    <property type="entry name" value="Thioredoxin_domain"/>
</dbReference>
<keyword evidence="1 9" id="KW-0575">Peroxidase</keyword>
<name>A0A0R3RVH2_9BILA</name>
<keyword evidence="3 9" id="KW-0560">Oxidoreductase</keyword>
<dbReference type="InterPro" id="IPR036249">
    <property type="entry name" value="Thioredoxin-like_sf"/>
</dbReference>
<dbReference type="SUPFAM" id="SSF52833">
    <property type="entry name" value="Thioredoxin-like"/>
    <property type="match status" value="1"/>
</dbReference>
<dbReference type="InterPro" id="IPR000866">
    <property type="entry name" value="AhpC/TSA"/>
</dbReference>
<dbReference type="STRING" id="1147741.A0A0R3RVH2"/>
<dbReference type="WBParaSite" id="EEL_0000610801-mRNA-1">
    <property type="protein sequence ID" value="EEL_0000610801-mRNA-1"/>
    <property type="gene ID" value="EEL_0000610801"/>
</dbReference>
<reference evidence="13" key="1">
    <citation type="submission" date="2017-02" db="UniProtKB">
        <authorList>
            <consortium name="WormBaseParasite"/>
        </authorList>
    </citation>
    <scope>IDENTIFICATION</scope>
</reference>
<evidence type="ECO:0000256" key="3">
    <source>
        <dbReference type="ARBA" id="ARBA00023002"/>
    </source>
</evidence>
<evidence type="ECO:0000256" key="1">
    <source>
        <dbReference type="ARBA" id="ARBA00022559"/>
    </source>
</evidence>
<feature type="domain" description="Thioredoxin" evidence="11">
    <location>
        <begin position="5"/>
        <end position="179"/>
    </location>
</feature>
<dbReference type="PANTHER" id="PTHR43503:SF4">
    <property type="entry name" value="PEROXIREDOXIN-6"/>
    <property type="match status" value="1"/>
</dbReference>
<dbReference type="PROSITE" id="PS51352">
    <property type="entry name" value="THIOREDOXIN_2"/>
    <property type="match status" value="1"/>
</dbReference>
<dbReference type="PANTHER" id="PTHR43503">
    <property type="entry name" value="MCG48959-RELATED"/>
    <property type="match status" value="1"/>
</dbReference>
<dbReference type="Gene3D" id="3.40.30.10">
    <property type="entry name" value="Glutaredoxin"/>
    <property type="match status" value="1"/>
</dbReference>
<sequence length="235" mass="26192">MSKGILLGDKFPDFQAETSENFISSFHDWIGKDSWAILFSHPRDFTPVCTTELARLVQLVPEFKKRNVKLIGLSCDSAQSHREWAADIIGLCKMKSGDGDISCSGNKLPFPVIADENRSLATKLGMMDPDERDENDAALTARCLFIIGPEKTLKLSILYPATTGRNFDEILRIVDSLQLTAVKKVATPVDWKHGDDCVVLPTIDDNEAKKLFGEKINTVELPSGKRYLRMVAHPK</sequence>
<comment type="function">
    <text evidence="7">Thiol-specific peroxidase that catalyzes the reduction of hydrogen peroxide and organic hydroperoxides to water and alcohols, respectively. Plays a role in cell protection against oxidative stress by detoxifying peroxides.</text>
</comment>
<keyword evidence="4 9" id="KW-0676">Redox-active center</keyword>